<dbReference type="Proteomes" id="UP000027170">
    <property type="component" value="Unassembled WGS sequence"/>
</dbReference>
<evidence type="ECO:0000313" key="1">
    <source>
        <dbReference type="EMBL" id="KDN14299.1"/>
    </source>
</evidence>
<evidence type="ECO:0000313" key="2">
    <source>
        <dbReference type="Proteomes" id="UP000027170"/>
    </source>
</evidence>
<reference evidence="1 2" key="1">
    <citation type="submission" date="2014-03" db="EMBL/GenBank/DDBJ databases">
        <title>The genomes of two eusocial bee gut symbionts.</title>
        <authorList>
            <person name="Kwong W.K."/>
            <person name="Engel P."/>
            <person name="Koch H."/>
            <person name="Moran N.A."/>
        </authorList>
    </citation>
    <scope>NUCLEOTIDE SEQUENCE [LARGE SCALE GENOMIC DNA]</scope>
    <source>
        <strain evidence="2">wkB29</strain>
    </source>
</reference>
<dbReference type="EMBL" id="JFZV01000008">
    <property type="protein sequence ID" value="KDN14299.1"/>
    <property type="molecule type" value="Genomic_DNA"/>
</dbReference>
<accession>A0A836MPG1</accession>
<gene>
    <name evidence="1" type="ORF">SALWKB29_1601</name>
</gene>
<organism evidence="1 2">
    <name type="scientific">Snodgrassella communis</name>
    <dbReference type="NCBI Taxonomy" id="2946699"/>
    <lineage>
        <taxon>Bacteria</taxon>
        <taxon>Pseudomonadati</taxon>
        <taxon>Pseudomonadota</taxon>
        <taxon>Betaproteobacteria</taxon>
        <taxon>Neisseriales</taxon>
        <taxon>Neisseriaceae</taxon>
        <taxon>Snodgrassella</taxon>
    </lineage>
</organism>
<protein>
    <submittedName>
        <fullName evidence="1">Uncharacterized protein</fullName>
    </submittedName>
</protein>
<proteinExistence type="predicted"/>
<keyword evidence="2" id="KW-1185">Reference proteome</keyword>
<comment type="caution">
    <text evidence="1">The sequence shown here is derived from an EMBL/GenBank/DDBJ whole genome shotgun (WGS) entry which is preliminary data.</text>
</comment>
<dbReference type="AlphaFoldDB" id="A0A836MPG1"/>
<sequence length="37" mass="4213">MNSKSRMNYLKLVASVLLTGEQHQPLSMFDDTEVCII</sequence>
<name>A0A836MPG1_9NEIS</name>